<feature type="compositionally biased region" description="Polar residues" evidence="1">
    <location>
        <begin position="320"/>
        <end position="345"/>
    </location>
</feature>
<evidence type="ECO:0000259" key="2">
    <source>
        <dbReference type="Pfam" id="PF14111"/>
    </source>
</evidence>
<dbReference type="InterPro" id="IPR040256">
    <property type="entry name" value="At4g02000-like"/>
</dbReference>
<name>A0A438IUX0_VITVI</name>
<feature type="compositionally biased region" description="Polar residues" evidence="1">
    <location>
        <begin position="368"/>
        <end position="382"/>
    </location>
</feature>
<dbReference type="OrthoDB" id="994333at2759"/>
<feature type="region of interest" description="Disordered" evidence="1">
    <location>
        <begin position="292"/>
        <end position="417"/>
    </location>
</feature>
<feature type="domain" description="DUF4283" evidence="2">
    <location>
        <begin position="74"/>
        <end position="155"/>
    </location>
</feature>
<reference evidence="3 4" key="1">
    <citation type="journal article" date="2018" name="PLoS Genet.">
        <title>Population sequencing reveals clonal diversity and ancestral inbreeding in the grapevine cultivar Chardonnay.</title>
        <authorList>
            <person name="Roach M.J."/>
            <person name="Johnson D.L."/>
            <person name="Bohlmann J."/>
            <person name="van Vuuren H.J."/>
            <person name="Jones S.J."/>
            <person name="Pretorius I.S."/>
            <person name="Schmidt S.A."/>
            <person name="Borneman A.R."/>
        </authorList>
    </citation>
    <scope>NUCLEOTIDE SEQUENCE [LARGE SCALE GENOMIC DNA]</scope>
    <source>
        <strain evidence="4">cv. Chardonnay</strain>
        <tissue evidence="3">Leaf</tissue>
    </source>
</reference>
<dbReference type="Proteomes" id="UP000288805">
    <property type="component" value="Unassembled WGS sequence"/>
</dbReference>
<accession>A0A438IUX0</accession>
<dbReference type="AlphaFoldDB" id="A0A438IUX0"/>
<dbReference type="EMBL" id="QGNW01000082">
    <property type="protein sequence ID" value="RVX00426.1"/>
    <property type="molecule type" value="Genomic_DNA"/>
</dbReference>
<feature type="compositionally biased region" description="Basic and acidic residues" evidence="1">
    <location>
        <begin position="356"/>
        <end position="366"/>
    </location>
</feature>
<organism evidence="3 4">
    <name type="scientific">Vitis vinifera</name>
    <name type="common">Grape</name>
    <dbReference type="NCBI Taxonomy" id="29760"/>
    <lineage>
        <taxon>Eukaryota</taxon>
        <taxon>Viridiplantae</taxon>
        <taxon>Streptophyta</taxon>
        <taxon>Embryophyta</taxon>
        <taxon>Tracheophyta</taxon>
        <taxon>Spermatophyta</taxon>
        <taxon>Magnoliopsida</taxon>
        <taxon>eudicotyledons</taxon>
        <taxon>Gunneridae</taxon>
        <taxon>Pentapetalae</taxon>
        <taxon>rosids</taxon>
        <taxon>Vitales</taxon>
        <taxon>Vitaceae</taxon>
        <taxon>Viteae</taxon>
        <taxon>Vitis</taxon>
    </lineage>
</organism>
<dbReference type="PANTHER" id="PTHR31286">
    <property type="entry name" value="GLYCINE-RICH CELL WALL STRUCTURAL PROTEIN 1.8-LIKE"/>
    <property type="match status" value="1"/>
</dbReference>
<dbReference type="PANTHER" id="PTHR31286:SF99">
    <property type="entry name" value="DUF4283 DOMAIN-CONTAINING PROTEIN"/>
    <property type="match status" value="1"/>
</dbReference>
<dbReference type="Gramene" id="Vitis13g01947.t01">
    <property type="protein sequence ID" value="Vitis13g01947.t01.CDS"/>
    <property type="gene ID" value="Vitis13g01947"/>
</dbReference>
<evidence type="ECO:0000313" key="3">
    <source>
        <dbReference type="EMBL" id="RVX00426.1"/>
    </source>
</evidence>
<comment type="caution">
    <text evidence="3">The sequence shown here is derived from an EMBL/GenBank/DDBJ whole genome shotgun (WGS) entry which is preliminary data.</text>
</comment>
<proteinExistence type="predicted"/>
<feature type="compositionally biased region" description="Polar residues" evidence="1">
    <location>
        <begin position="389"/>
        <end position="403"/>
    </location>
</feature>
<protein>
    <recommendedName>
        <fullName evidence="2">DUF4283 domain-containing protein</fullName>
    </recommendedName>
</protein>
<evidence type="ECO:0000256" key="1">
    <source>
        <dbReference type="SAM" id="MobiDB-lite"/>
    </source>
</evidence>
<feature type="compositionally biased region" description="Low complexity" evidence="1">
    <location>
        <begin position="404"/>
        <end position="414"/>
    </location>
</feature>
<evidence type="ECO:0000313" key="4">
    <source>
        <dbReference type="Proteomes" id="UP000288805"/>
    </source>
</evidence>
<dbReference type="InterPro" id="IPR025558">
    <property type="entry name" value="DUF4283"/>
</dbReference>
<gene>
    <name evidence="3" type="ORF">CK203_024649</name>
</gene>
<sequence length="464" mass="51768">MEVPSPITVKLLPHSPSPPNLHLQSLFPNQPVKKLPFMGPLSCVIGPNVDDGTDSTVLNIKIPSTELASLRAPWEHCLIAKVLGKRVRLQYYYDRFLSLWSPEGTLEIFELGSDFFLLNFSLPMDCEKVLERGPWLIHQHYITLRQWTPDFKPSEATTTHLKVWVYLLELPMEYYDNEVLLRIGAAIGRPVKIHPITERRERVRFSRLCVEIDLKRPFLSQIKIGQLQQQIQYKGHVGHLQQDLSAQSPCPQCQLHAQTKRKSGPYQKGSLGNELAPSGSGFIVFEQKTPLDPSAESKATKRESPATTSASISFPDHIGMNSSFPDHIGMNSSFPDHIGKNSSSPDHIGKNSRPNKSIERKQHLQPEEGTSSSAMNIKTSFTPAEETLSGCSRTPSEPRQRQASPPSLSPTPTTINKNLAPRQDLVFSSPQQAPFVASSQKPNNDLAVNVRNLHAIFDSNVLAT</sequence>
<dbReference type="Pfam" id="PF14111">
    <property type="entry name" value="DUF4283"/>
    <property type="match status" value="1"/>
</dbReference>